<feature type="compositionally biased region" description="Polar residues" evidence="1">
    <location>
        <begin position="49"/>
        <end position="70"/>
    </location>
</feature>
<dbReference type="AlphaFoldDB" id="A0AAV5QEH8"/>
<evidence type="ECO:0000256" key="1">
    <source>
        <dbReference type="SAM" id="MobiDB-lite"/>
    </source>
</evidence>
<dbReference type="GeneID" id="90070804"/>
<reference evidence="2 3" key="1">
    <citation type="journal article" date="2023" name="Elife">
        <title>Identification of key yeast species and microbe-microbe interactions impacting larval growth of Drosophila in the wild.</title>
        <authorList>
            <person name="Mure A."/>
            <person name="Sugiura Y."/>
            <person name="Maeda R."/>
            <person name="Honda K."/>
            <person name="Sakurai N."/>
            <person name="Takahashi Y."/>
            <person name="Watada M."/>
            <person name="Katoh T."/>
            <person name="Gotoh A."/>
            <person name="Gotoh Y."/>
            <person name="Taniguchi I."/>
            <person name="Nakamura K."/>
            <person name="Hayashi T."/>
            <person name="Katayama T."/>
            <person name="Uemura T."/>
            <person name="Hattori Y."/>
        </authorList>
    </citation>
    <scope>NUCLEOTIDE SEQUENCE [LARGE SCALE GENOMIC DNA]</scope>
    <source>
        <strain evidence="2 3">SC-9</strain>
    </source>
</reference>
<feature type="compositionally biased region" description="Polar residues" evidence="1">
    <location>
        <begin position="597"/>
        <end position="618"/>
    </location>
</feature>
<comment type="caution">
    <text evidence="2">The sequence shown here is derived from an EMBL/GenBank/DDBJ whole genome shotgun (WGS) entry which is preliminary data.</text>
</comment>
<feature type="region of interest" description="Disordered" evidence="1">
    <location>
        <begin position="242"/>
        <end position="292"/>
    </location>
</feature>
<proteinExistence type="predicted"/>
<feature type="compositionally biased region" description="Polar residues" evidence="1">
    <location>
        <begin position="453"/>
        <end position="464"/>
    </location>
</feature>
<feature type="region of interest" description="Disordered" evidence="1">
    <location>
        <begin position="183"/>
        <end position="220"/>
    </location>
</feature>
<protein>
    <submittedName>
        <fullName evidence="2">Uncharacterized protein</fullName>
    </submittedName>
</protein>
<organism evidence="2 3">
    <name type="scientific">Saccharomycopsis crataegensis</name>
    <dbReference type="NCBI Taxonomy" id="43959"/>
    <lineage>
        <taxon>Eukaryota</taxon>
        <taxon>Fungi</taxon>
        <taxon>Dikarya</taxon>
        <taxon>Ascomycota</taxon>
        <taxon>Saccharomycotina</taxon>
        <taxon>Saccharomycetes</taxon>
        <taxon>Saccharomycopsidaceae</taxon>
        <taxon>Saccharomycopsis</taxon>
    </lineage>
</organism>
<dbReference type="RefSeq" id="XP_064849825.1">
    <property type="nucleotide sequence ID" value="XM_064993753.1"/>
</dbReference>
<dbReference type="Proteomes" id="UP001360560">
    <property type="component" value="Unassembled WGS sequence"/>
</dbReference>
<feature type="compositionally biased region" description="Polar residues" evidence="1">
    <location>
        <begin position="681"/>
        <end position="696"/>
    </location>
</feature>
<accession>A0AAV5QEH8</accession>
<feature type="region of interest" description="Disordered" evidence="1">
    <location>
        <begin position="453"/>
        <end position="757"/>
    </location>
</feature>
<feature type="region of interest" description="Disordered" evidence="1">
    <location>
        <begin position="23"/>
        <end position="75"/>
    </location>
</feature>
<feature type="compositionally biased region" description="Polar residues" evidence="1">
    <location>
        <begin position="641"/>
        <end position="669"/>
    </location>
</feature>
<feature type="compositionally biased region" description="Low complexity" evidence="1">
    <location>
        <begin position="697"/>
        <end position="719"/>
    </location>
</feature>
<evidence type="ECO:0000313" key="2">
    <source>
        <dbReference type="EMBL" id="GMM32825.1"/>
    </source>
</evidence>
<feature type="compositionally biased region" description="Low complexity" evidence="1">
    <location>
        <begin position="518"/>
        <end position="555"/>
    </location>
</feature>
<keyword evidence="3" id="KW-1185">Reference proteome</keyword>
<dbReference type="EMBL" id="BTFZ01000001">
    <property type="protein sequence ID" value="GMM32825.1"/>
    <property type="molecule type" value="Genomic_DNA"/>
</dbReference>
<gene>
    <name evidence="2" type="ORF">DASC09_001500</name>
</gene>
<name>A0AAV5QEH8_9ASCO</name>
<feature type="compositionally biased region" description="Basic and acidic residues" evidence="1">
    <location>
        <begin position="203"/>
        <end position="220"/>
    </location>
</feature>
<sequence>MSELSPIPLDKVKKQFLAYTDFPRSPLRSPAFKKHESSKASPQLKYSPARSNIGSGSNALHTLSGNATLSRDSDNQIRKSPFYKLSANDSKASLNMDNEKQVLEMAGYSQKLSTSVLDELTKKAEKFSNDIANGAGLDDIENRSNEKQLQNMSPVQRRFNAIHQKQFNKMESITNHYSAIRRRKQLQEGSTSDSVFRSKEKRKMSPEPMPRKEIEKEKPEELAEQKNIVIPVDTALVASPAGVTEKAHEDGGVRTPVKQVKRSSNIDLGSASKRRRTLIGPREVPESFKSPKHQTEINIDLKSNNNENKIISDSDCYENSLEMAEREVQDILGEALEKPAMNLKSELAAMNQLASDKEMRELEMKHYLEDDKPIEPLRIAPRSSMLNEPPSKPEVTEIELSMRLDKMDQTVDFSMLRRFNDADINSDHDDSLLDTSMTKEDDFKKKIIPEQNITDNLNRNTTKNARMHGPMKKPVLNPNSRILGGSRPVKKFETHKQPPQPHARFSASKSLSKARVLSNSNNSTSSSRSASGSDSVFSSRQFSGSSASSSGSTNSMHNQGFAKPLSRASTKSYGNLRTAEKPRTVQNTLKPARSIGNLKNTVKQTGKSNPTRSASTKTMDLDQCEPKLTKKSSIPRFRQPTVASLSRQSSKTSLNGYLTKSDSSTNFTKPTIKPSSSSSSFTKQNIKQSTSSSSFAKPTIKSSTSNSSITSSKPSATKSVMRARSINQLYAGKPTTNNSRMNIANYGSGAKNVGYKS</sequence>
<evidence type="ECO:0000313" key="3">
    <source>
        <dbReference type="Proteomes" id="UP001360560"/>
    </source>
</evidence>